<dbReference type="Proteomes" id="UP000184420">
    <property type="component" value="Unassembled WGS sequence"/>
</dbReference>
<evidence type="ECO:0000313" key="8">
    <source>
        <dbReference type="Proteomes" id="UP000184420"/>
    </source>
</evidence>
<dbReference type="InterPro" id="IPR013249">
    <property type="entry name" value="RNA_pol_sigma70_r4_t2"/>
</dbReference>
<dbReference type="EMBL" id="FRBL01000003">
    <property type="protein sequence ID" value="SHL38026.1"/>
    <property type="molecule type" value="Genomic_DNA"/>
</dbReference>
<sequence>MPERELVALTLQGTLPAFRVIVERTEKLVIHIISGLVPGREDQEDLTQETFLKAFQHLRHFQFDAKLSTWIARIAYNTCVSHLRKKKIPLSYGNEVADMSTPDNGTDPFSQLTEKVVVEILQEAIDRLQPLHKTLITLFHQEALSITEISHITGLPEGTVKSYLYRARRDLRDFLLITYKNREAL</sequence>
<name>A0A1M7A5X2_9BACT</name>
<feature type="domain" description="RNA polymerase sigma factor 70 region 4 type 2" evidence="6">
    <location>
        <begin position="119"/>
        <end position="171"/>
    </location>
</feature>
<dbReference type="SUPFAM" id="SSF88659">
    <property type="entry name" value="Sigma3 and sigma4 domains of RNA polymerase sigma factors"/>
    <property type="match status" value="1"/>
</dbReference>
<dbReference type="PANTHER" id="PTHR43133:SF51">
    <property type="entry name" value="RNA POLYMERASE SIGMA FACTOR"/>
    <property type="match status" value="1"/>
</dbReference>
<keyword evidence="4" id="KW-0804">Transcription</keyword>
<gene>
    <name evidence="7" type="ORF">SAMN05444266_103137</name>
</gene>
<comment type="similarity">
    <text evidence="1">Belongs to the sigma-70 factor family. ECF subfamily.</text>
</comment>
<dbReference type="Gene3D" id="1.10.10.10">
    <property type="entry name" value="Winged helix-like DNA-binding domain superfamily/Winged helix DNA-binding domain"/>
    <property type="match status" value="1"/>
</dbReference>
<dbReference type="STRING" id="1419482.SAMN05444266_103137"/>
<keyword evidence="8" id="KW-1185">Reference proteome</keyword>
<dbReference type="CDD" id="cd06171">
    <property type="entry name" value="Sigma70_r4"/>
    <property type="match status" value="1"/>
</dbReference>
<dbReference type="Pfam" id="PF04542">
    <property type="entry name" value="Sigma70_r2"/>
    <property type="match status" value="1"/>
</dbReference>
<dbReference type="InterPro" id="IPR013324">
    <property type="entry name" value="RNA_pol_sigma_r3/r4-like"/>
</dbReference>
<dbReference type="InterPro" id="IPR013325">
    <property type="entry name" value="RNA_pol_sigma_r2"/>
</dbReference>
<evidence type="ECO:0000256" key="4">
    <source>
        <dbReference type="ARBA" id="ARBA00023163"/>
    </source>
</evidence>
<proteinExistence type="inferred from homology"/>
<dbReference type="GO" id="GO:0003677">
    <property type="term" value="F:DNA binding"/>
    <property type="evidence" value="ECO:0007669"/>
    <property type="project" value="InterPro"/>
</dbReference>
<keyword evidence="2" id="KW-0805">Transcription regulation</keyword>
<dbReference type="InterPro" id="IPR007627">
    <property type="entry name" value="RNA_pol_sigma70_r2"/>
</dbReference>
<organism evidence="7 8">
    <name type="scientific">Chitinophaga jiangningensis</name>
    <dbReference type="NCBI Taxonomy" id="1419482"/>
    <lineage>
        <taxon>Bacteria</taxon>
        <taxon>Pseudomonadati</taxon>
        <taxon>Bacteroidota</taxon>
        <taxon>Chitinophagia</taxon>
        <taxon>Chitinophagales</taxon>
        <taxon>Chitinophagaceae</taxon>
        <taxon>Chitinophaga</taxon>
    </lineage>
</organism>
<dbReference type="PANTHER" id="PTHR43133">
    <property type="entry name" value="RNA POLYMERASE ECF-TYPE SIGMA FACTO"/>
    <property type="match status" value="1"/>
</dbReference>
<evidence type="ECO:0000256" key="1">
    <source>
        <dbReference type="ARBA" id="ARBA00010641"/>
    </source>
</evidence>
<evidence type="ECO:0000256" key="2">
    <source>
        <dbReference type="ARBA" id="ARBA00023015"/>
    </source>
</evidence>
<dbReference type="InterPro" id="IPR036388">
    <property type="entry name" value="WH-like_DNA-bd_sf"/>
</dbReference>
<dbReference type="Pfam" id="PF08281">
    <property type="entry name" value="Sigma70_r4_2"/>
    <property type="match status" value="1"/>
</dbReference>
<dbReference type="NCBIfam" id="TIGR02937">
    <property type="entry name" value="sigma70-ECF"/>
    <property type="match status" value="1"/>
</dbReference>
<evidence type="ECO:0000313" key="7">
    <source>
        <dbReference type="EMBL" id="SHL38026.1"/>
    </source>
</evidence>
<dbReference type="Gene3D" id="1.10.1740.10">
    <property type="match status" value="1"/>
</dbReference>
<feature type="domain" description="RNA polymerase sigma-70 region 2" evidence="5">
    <location>
        <begin position="22"/>
        <end position="87"/>
    </location>
</feature>
<keyword evidence="3" id="KW-0731">Sigma factor</keyword>
<protein>
    <submittedName>
        <fullName evidence="7">RNA polymerase sigma-70 factor, ECF subfamily</fullName>
    </submittedName>
</protein>
<dbReference type="InterPro" id="IPR014284">
    <property type="entry name" value="RNA_pol_sigma-70_dom"/>
</dbReference>
<reference evidence="7 8" key="1">
    <citation type="submission" date="2016-11" db="EMBL/GenBank/DDBJ databases">
        <authorList>
            <person name="Jaros S."/>
            <person name="Januszkiewicz K."/>
            <person name="Wedrychowicz H."/>
        </authorList>
    </citation>
    <scope>NUCLEOTIDE SEQUENCE [LARGE SCALE GENOMIC DNA]</scope>
    <source>
        <strain evidence="7 8">DSM 27406</strain>
    </source>
</reference>
<accession>A0A1M7A5X2</accession>
<dbReference type="GO" id="GO:0006352">
    <property type="term" value="P:DNA-templated transcription initiation"/>
    <property type="evidence" value="ECO:0007669"/>
    <property type="project" value="InterPro"/>
</dbReference>
<dbReference type="GO" id="GO:0016987">
    <property type="term" value="F:sigma factor activity"/>
    <property type="evidence" value="ECO:0007669"/>
    <property type="project" value="UniProtKB-KW"/>
</dbReference>
<dbReference type="OrthoDB" id="9785675at2"/>
<evidence type="ECO:0000256" key="3">
    <source>
        <dbReference type="ARBA" id="ARBA00023082"/>
    </source>
</evidence>
<evidence type="ECO:0000259" key="5">
    <source>
        <dbReference type="Pfam" id="PF04542"/>
    </source>
</evidence>
<dbReference type="AlphaFoldDB" id="A0A1M7A5X2"/>
<dbReference type="InterPro" id="IPR039425">
    <property type="entry name" value="RNA_pol_sigma-70-like"/>
</dbReference>
<dbReference type="RefSeq" id="WP_073079822.1">
    <property type="nucleotide sequence ID" value="NZ_FRBL01000003.1"/>
</dbReference>
<dbReference type="SUPFAM" id="SSF88946">
    <property type="entry name" value="Sigma2 domain of RNA polymerase sigma factors"/>
    <property type="match status" value="1"/>
</dbReference>
<evidence type="ECO:0000259" key="6">
    <source>
        <dbReference type="Pfam" id="PF08281"/>
    </source>
</evidence>